<keyword evidence="1" id="KW-0732">Signal</keyword>
<keyword evidence="4" id="KW-0406">Ion transport</keyword>
<dbReference type="Pfam" id="PF03160">
    <property type="entry name" value="Calx-beta"/>
    <property type="match status" value="3"/>
</dbReference>
<feature type="domain" description="Calx-beta" evidence="5">
    <location>
        <begin position="300"/>
        <end position="403"/>
    </location>
</feature>
<evidence type="ECO:0000313" key="6">
    <source>
        <dbReference type="EMBL" id="SCZ84883.1"/>
    </source>
</evidence>
<dbReference type="Proteomes" id="UP000198729">
    <property type="component" value="Unassembled WGS sequence"/>
</dbReference>
<protein>
    <recommendedName>
        <fullName evidence="5">Calx-beta domain-containing protein</fullName>
    </recommendedName>
</protein>
<dbReference type="Pfam" id="PF14252">
    <property type="entry name" value="DUF4347"/>
    <property type="match status" value="1"/>
</dbReference>
<dbReference type="EMBL" id="FMWO01000037">
    <property type="protein sequence ID" value="SCZ84883.1"/>
    <property type="molecule type" value="Genomic_DNA"/>
</dbReference>
<evidence type="ECO:0000259" key="5">
    <source>
        <dbReference type="SMART" id="SM00237"/>
    </source>
</evidence>
<sequence length="585" mass="61475">MLRPLRSPCTLFEWLTFVANQEKLLFVDSGVADVESLLFGLESGYTVIPLCNDSDPITQLSTAIALHAPVDEMVIVAHAEPGRIIFAGQSIDVIALEQHGQELADWRSDLTEDAGISIYACQLAAGEIGRDFLQLLGCLTGAKVASSTLPIGNLGAYQNWHLDHYTHAFDAPLPFHEKEVAAYQHTLAPVISIDRIASVLSVIEGASGTRQMEFVVTLSEPATTTVGIPYRTLDGMGTATGGIDYTEEASTVYIYAGQSSATINIAVLGDSTDEVDESVVLELFNPENAVFPDGAPSLRTTGVILDDDGSASNLALFVSQVQVVEGNSGGKQAVFEVQLSRPSTDSVTLNYTTADGSAVAGQDYQAQAGTVTFLPGETVKAVSVPVIGDTVAEANEFFNLVFTPTAAIANGVTGAVGTAVILDDDTSSSLPEISLSGGRTIEGASSSRQMEFVVTLSEPATTTVEIPYRTLDGMGTATGGIDYTEEASTVYIRAGQSSATINITVAGDSTDEVDESVVLELFNSKNAVFPDGVNTLQAIGFILDDDGADNNLGLFIGNAQIVEGANGVAREVAVPFICLVRPIKH</sequence>
<keyword evidence="2" id="KW-0677">Repeat</keyword>
<dbReference type="STRING" id="51642.NSMM_300002"/>
<dbReference type="PANTHER" id="PTHR11878">
    <property type="entry name" value="SODIUM/CALCIUM EXCHANGER"/>
    <property type="match status" value="1"/>
</dbReference>
<evidence type="ECO:0000313" key="7">
    <source>
        <dbReference type="Proteomes" id="UP000198729"/>
    </source>
</evidence>
<evidence type="ECO:0000256" key="1">
    <source>
        <dbReference type="ARBA" id="ARBA00022729"/>
    </source>
</evidence>
<reference evidence="6 7" key="1">
    <citation type="submission" date="2016-10" db="EMBL/GenBank/DDBJ databases">
        <authorList>
            <person name="de Groot N.N."/>
        </authorList>
    </citation>
    <scope>NUCLEOTIDE SEQUENCE [LARGE SCALE GENOMIC DNA]</scope>
    <source>
        <strain evidence="6">1</strain>
    </source>
</reference>
<dbReference type="InterPro" id="IPR038081">
    <property type="entry name" value="CalX-like_sf"/>
</dbReference>
<evidence type="ECO:0000256" key="2">
    <source>
        <dbReference type="ARBA" id="ARBA00022737"/>
    </source>
</evidence>
<dbReference type="GO" id="GO:0030001">
    <property type="term" value="P:metal ion transport"/>
    <property type="evidence" value="ECO:0007669"/>
    <property type="project" value="TreeGrafter"/>
</dbReference>
<feature type="domain" description="Calx-beta" evidence="5">
    <location>
        <begin position="417"/>
        <end position="522"/>
    </location>
</feature>
<name>A0A1G5SCH1_9PROT</name>
<dbReference type="InterPro" id="IPR003644">
    <property type="entry name" value="Calx_beta"/>
</dbReference>
<dbReference type="GO" id="GO:0016020">
    <property type="term" value="C:membrane"/>
    <property type="evidence" value="ECO:0007669"/>
    <property type="project" value="InterPro"/>
</dbReference>
<dbReference type="AlphaFoldDB" id="A0A1G5SCH1"/>
<keyword evidence="4" id="KW-0813">Transport</keyword>
<keyword evidence="3" id="KW-0106">Calcium</keyword>
<evidence type="ECO:0000256" key="4">
    <source>
        <dbReference type="ARBA" id="ARBA00023065"/>
    </source>
</evidence>
<proteinExistence type="predicted"/>
<gene>
    <name evidence="6" type="ORF">NSMM_300002</name>
</gene>
<accession>A0A1G5SCH1</accession>
<evidence type="ECO:0000256" key="3">
    <source>
        <dbReference type="ARBA" id="ARBA00022837"/>
    </source>
</evidence>
<keyword evidence="7" id="KW-1185">Reference proteome</keyword>
<dbReference type="GO" id="GO:0007154">
    <property type="term" value="P:cell communication"/>
    <property type="evidence" value="ECO:0007669"/>
    <property type="project" value="InterPro"/>
</dbReference>
<dbReference type="SUPFAM" id="SSF141072">
    <property type="entry name" value="CalX-like"/>
    <property type="match status" value="3"/>
</dbReference>
<dbReference type="Gene3D" id="2.60.40.2030">
    <property type="match status" value="3"/>
</dbReference>
<dbReference type="SMART" id="SM00237">
    <property type="entry name" value="Calx_beta"/>
    <property type="match status" value="3"/>
</dbReference>
<dbReference type="InterPro" id="IPR051171">
    <property type="entry name" value="CaCA"/>
</dbReference>
<feature type="domain" description="Calx-beta" evidence="5">
    <location>
        <begin position="188"/>
        <end position="284"/>
    </location>
</feature>
<dbReference type="PANTHER" id="PTHR11878:SF65">
    <property type="entry name" value="NA_CA-EXCHANGE PROTEIN, ISOFORM G"/>
    <property type="match status" value="1"/>
</dbReference>
<dbReference type="InterPro" id="IPR025592">
    <property type="entry name" value="DUF4347"/>
</dbReference>
<dbReference type="RefSeq" id="WP_176753844.1">
    <property type="nucleotide sequence ID" value="NZ_FMWO01000037.1"/>
</dbReference>
<organism evidence="6 7">
    <name type="scientific">Nitrosomonas mobilis</name>
    <dbReference type="NCBI Taxonomy" id="51642"/>
    <lineage>
        <taxon>Bacteria</taxon>
        <taxon>Pseudomonadati</taxon>
        <taxon>Pseudomonadota</taxon>
        <taxon>Betaproteobacteria</taxon>
        <taxon>Nitrosomonadales</taxon>
        <taxon>Nitrosomonadaceae</taxon>
        <taxon>Nitrosomonas</taxon>
    </lineage>
</organism>